<dbReference type="InterPro" id="IPR036236">
    <property type="entry name" value="Znf_C2H2_sf"/>
</dbReference>
<sequence>MDAYTLPTYFPLAYTELQFLASRRAAAAAAAASVLPCSSPVSNHSNQVPTTDVSSSSVPVAVSPGMPAPLADSSLASTLAPTANGQSLGGAAPSGHHHHHHHHHVQGHSVGQQHDFHPAYRIPSYMEQFYSLQRSSPTASYHDPYANCPPAFHLAGLGLGSGEYLSARGMGSLSELHHAAVAAAAAAAAAGSLASTDFHFSLDGNGRLSSPRPPGGGSMRASVSRKRALSSSPYSDSFDINSMIRFSPNSLATMVMNGSRASSAASGSYGHLSASAIGPIAHTPHLQQLQAHLLRASAGLLHPMTPQQAAAAAAASYSMTHAASAAALGLTEVSIKSKELASQPTTPTSTPTSAAVADESAIKTISSIKNCDEDSMDRKKNNNSSNKLLEQPSSTSESVAQVEADSASANLLERRHRNKTLCMDHRAHIHDENPEHPFNEYDCATADTTDIKDEPGDFIETNCHWRNCSVEFITQDELVKHINNDHIQSNKKAFVCRWVDCSRGEKPFKAQYMLVVHMRRHTGEKPHKCTFEGCYKAYSRLENLKTHLRSHTGEKPYTCEYPGCSKAFSNASDRAKHQNRTHSNEKPYICKAPGCTKRYTDPSSLRKHVKTVHGAEFYANKKHKGLPLHDANSGLDRERRRDGRDGNQQHQQQQEHQQHQQLQEQHIDSSPCSDDLQGGKPVSVSSPTIKSESDPNSPGRMTAQAGSSTASVSDCLMHIYRQDDLNSPSVPTLDECWPYDDDVDAVDLPIVLRAMVNMGNGNGAPCANLARQRFRSRLQTKVINSSNSMLSNIPESNHHHRAIGIIELNQRITELKMEPGTSTVTPQPMQSGRLSTGNCNGLQLTELHNQPMQGHNRAQGQGTNHLLQQGYTQAQQRRDSQNSNASTYYCSMQSRRSSQSSQLSSMSTMRACPVYNTASGTPSLYDPISPGCSRRSSQISNVVTAQLPQIPASIMNDNSSSAHATSTNAGQQYIAANGSRNSTSLPPPPSSHLIATHLQRFQSNDTNGHYHNNNANPSQSQLTVGQSGGRFSTPNVLQSPPLNSKYLYDELIGVHHHHRRQSEPIMAQLSIERMRSSPTFNPQVFHNNINRASSSTTNTGHKDCPGEIKTKTTAITNSRDHHPNEKINLDEVEELILPDEMLQYLNLVKETEKPKAKPLTDVNDKASFTNSSQYLDLVANAGNSPTHVPNCPSPFMQQLMSPQSGHTMSALGSPYSQRNYELEGGNNSAYRQQQRLNTESSSQYPYAPGPAPIAGAVPLPAPAPSQAHSLLPFGSLSCEQQQQIASHQNQIIDSSMTSLPELSNVVTVIPVDQKLNNVSEIQCGVVSQSQLSPTANITGNGNTNVNCPIRIQNQNQNQNPGAAKPISGQAQHKILTDYQTNNMASMHSDTYQRTLEYVQSCQNWMESNSSTSMGNVSLNTPATHNNHQPIWPDVSSSTHPHPSTNLIINDMTTSLSSLLEENRYLQMMQ</sequence>
<dbReference type="FunFam" id="3.30.160.60:FF:000019">
    <property type="entry name" value="GLI family zinc finger 3"/>
    <property type="match status" value="1"/>
</dbReference>
<feature type="compositionally biased region" description="Basic and acidic residues" evidence="13">
    <location>
        <begin position="370"/>
        <end position="380"/>
    </location>
</feature>
<dbReference type="GO" id="GO:0005634">
    <property type="term" value="C:nucleus"/>
    <property type="evidence" value="ECO:0007669"/>
    <property type="project" value="UniProtKB-SubCell"/>
</dbReference>
<feature type="compositionally biased region" description="Polar residues" evidence="13">
    <location>
        <begin position="870"/>
        <end position="890"/>
    </location>
</feature>
<feature type="domain" description="C2H2-type" evidence="14">
    <location>
        <begin position="499"/>
        <end position="526"/>
    </location>
</feature>
<feature type="domain" description="C2H2-type" evidence="14">
    <location>
        <begin position="588"/>
        <end position="618"/>
    </location>
</feature>
<dbReference type="InterPro" id="IPR013087">
    <property type="entry name" value="Znf_C2H2_type"/>
</dbReference>
<dbReference type="FunFam" id="3.30.160.60:FF:000068">
    <property type="entry name" value="GLI family zinc finger 3"/>
    <property type="match status" value="1"/>
</dbReference>
<dbReference type="GO" id="GO:0000981">
    <property type="term" value="F:DNA-binding transcription factor activity, RNA polymerase II-specific"/>
    <property type="evidence" value="ECO:0007669"/>
    <property type="project" value="TreeGrafter"/>
</dbReference>
<evidence type="ECO:0000256" key="6">
    <source>
        <dbReference type="ARBA" id="ARBA00022771"/>
    </source>
</evidence>
<keyword evidence="3" id="KW-0217">Developmental protein</keyword>
<dbReference type="CTD" id="12679"/>
<dbReference type="FunFam" id="3.30.160.60:FF:000031">
    <property type="entry name" value="GLI family zinc finger 3"/>
    <property type="match status" value="1"/>
</dbReference>
<organism evidence="15 16">
    <name type="scientific">Drosophila hydei</name>
    <name type="common">Fruit fly</name>
    <dbReference type="NCBI Taxonomy" id="7224"/>
    <lineage>
        <taxon>Eukaryota</taxon>
        <taxon>Metazoa</taxon>
        <taxon>Ecdysozoa</taxon>
        <taxon>Arthropoda</taxon>
        <taxon>Hexapoda</taxon>
        <taxon>Insecta</taxon>
        <taxon>Pterygota</taxon>
        <taxon>Neoptera</taxon>
        <taxon>Endopterygota</taxon>
        <taxon>Diptera</taxon>
        <taxon>Brachycera</taxon>
        <taxon>Muscomorpha</taxon>
        <taxon>Ephydroidea</taxon>
        <taxon>Drosophilidae</taxon>
        <taxon>Drosophila</taxon>
    </lineage>
</organism>
<feature type="domain" description="C2H2-type" evidence="14">
    <location>
        <begin position="557"/>
        <end position="587"/>
    </location>
</feature>
<feature type="compositionally biased region" description="Basic and acidic residues" evidence="13">
    <location>
        <begin position="635"/>
        <end position="647"/>
    </location>
</feature>
<dbReference type="SMART" id="SM00355">
    <property type="entry name" value="ZnF_C2H2"/>
    <property type="match status" value="5"/>
</dbReference>
<dbReference type="SUPFAM" id="SSF57667">
    <property type="entry name" value="beta-beta-alpha zinc fingers"/>
    <property type="match status" value="3"/>
</dbReference>
<keyword evidence="11" id="KW-0539">Nucleus</keyword>
<dbReference type="GO" id="GO:0008270">
    <property type="term" value="F:zinc ion binding"/>
    <property type="evidence" value="ECO:0007669"/>
    <property type="project" value="UniProtKB-KW"/>
</dbReference>
<evidence type="ECO:0000256" key="13">
    <source>
        <dbReference type="SAM" id="MobiDB-lite"/>
    </source>
</evidence>
<keyword evidence="7" id="KW-0862">Zinc</keyword>
<feature type="region of interest" description="Disordered" evidence="13">
    <location>
        <begin position="367"/>
        <end position="407"/>
    </location>
</feature>
<evidence type="ECO:0000256" key="10">
    <source>
        <dbReference type="ARBA" id="ARBA00023163"/>
    </source>
</evidence>
<feature type="domain" description="C2H2-type" evidence="14">
    <location>
        <begin position="527"/>
        <end position="556"/>
    </location>
</feature>
<feature type="compositionally biased region" description="Low complexity" evidence="13">
    <location>
        <begin position="648"/>
        <end position="664"/>
    </location>
</feature>
<evidence type="ECO:0000256" key="11">
    <source>
        <dbReference type="ARBA" id="ARBA00023242"/>
    </source>
</evidence>
<keyword evidence="10" id="KW-0804">Transcription</keyword>
<dbReference type="Proteomes" id="UP000504633">
    <property type="component" value="Unplaced"/>
</dbReference>
<feature type="region of interest" description="Disordered" evidence="13">
    <location>
        <begin position="1003"/>
        <end position="1026"/>
    </location>
</feature>
<evidence type="ECO:0000256" key="5">
    <source>
        <dbReference type="ARBA" id="ARBA00022737"/>
    </source>
</evidence>
<feature type="compositionally biased region" description="Basic residues" evidence="13">
    <location>
        <begin position="95"/>
        <end position="106"/>
    </location>
</feature>
<gene>
    <name evidence="16" type="primary">LOC111595888</name>
</gene>
<comment type="subcellular location">
    <subcellularLocation>
        <location evidence="1">Nucleus</location>
    </subcellularLocation>
</comment>
<dbReference type="PANTHER" id="PTHR45718">
    <property type="entry name" value="TRANSCRIPTIONAL ACTIVATOR CUBITUS INTERRUPTUS"/>
    <property type="match status" value="1"/>
</dbReference>
<evidence type="ECO:0000256" key="3">
    <source>
        <dbReference type="ARBA" id="ARBA00022716"/>
    </source>
</evidence>
<feature type="region of interest" description="Disordered" evidence="13">
    <location>
        <begin position="81"/>
        <end position="113"/>
    </location>
</feature>
<feature type="region of interest" description="Disordered" evidence="13">
    <location>
        <begin position="37"/>
        <end position="60"/>
    </location>
</feature>
<dbReference type="GO" id="GO:0140297">
    <property type="term" value="F:DNA-binding transcription factor binding"/>
    <property type="evidence" value="ECO:0007669"/>
    <property type="project" value="UniProtKB-ARBA"/>
</dbReference>
<evidence type="ECO:0000256" key="8">
    <source>
        <dbReference type="ARBA" id="ARBA00023015"/>
    </source>
</evidence>
<keyword evidence="4" id="KW-0479">Metal-binding</keyword>
<dbReference type="FunFam" id="3.30.160.60:FF:000036">
    <property type="entry name" value="GLI family zinc finger 3"/>
    <property type="match status" value="1"/>
</dbReference>
<dbReference type="InterPro" id="IPR043359">
    <property type="entry name" value="GLI-like"/>
</dbReference>
<dbReference type="GO" id="GO:0000122">
    <property type="term" value="P:negative regulation of transcription by RNA polymerase II"/>
    <property type="evidence" value="ECO:0007669"/>
    <property type="project" value="UniProtKB-ARBA"/>
</dbReference>
<accession>A0A6J1LH29</accession>
<dbReference type="GeneID" id="111595888"/>
<dbReference type="FunFam" id="3.30.160.60:FF:000048">
    <property type="entry name" value="GLI family zinc finger 3"/>
    <property type="match status" value="1"/>
</dbReference>
<evidence type="ECO:0000259" key="14">
    <source>
        <dbReference type="PROSITE" id="PS50157"/>
    </source>
</evidence>
<dbReference type="OrthoDB" id="3214149at2759"/>
<evidence type="ECO:0000313" key="16">
    <source>
        <dbReference type="RefSeq" id="XP_023165585.2"/>
    </source>
</evidence>
<evidence type="ECO:0000313" key="15">
    <source>
        <dbReference type="Proteomes" id="UP000504633"/>
    </source>
</evidence>
<dbReference type="Pfam" id="PF00096">
    <property type="entry name" value="zf-C2H2"/>
    <property type="match status" value="2"/>
</dbReference>
<dbReference type="Pfam" id="PF23561">
    <property type="entry name" value="zf-C2H2_15"/>
    <property type="match status" value="1"/>
</dbReference>
<reference evidence="16" key="1">
    <citation type="submission" date="2025-08" db="UniProtKB">
        <authorList>
            <consortium name="RefSeq"/>
        </authorList>
    </citation>
    <scope>IDENTIFICATION</scope>
    <source>
        <strain evidence="16">15085-1641.00</strain>
        <tissue evidence="16">Whole body</tissue>
    </source>
</reference>
<evidence type="ECO:0000256" key="9">
    <source>
        <dbReference type="ARBA" id="ARBA00023125"/>
    </source>
</evidence>
<name>A0A6J1LH29_DROHY</name>
<feature type="compositionally biased region" description="Low complexity" evidence="13">
    <location>
        <begin position="891"/>
        <end position="905"/>
    </location>
</feature>
<evidence type="ECO:0000256" key="4">
    <source>
        <dbReference type="ARBA" id="ARBA00022723"/>
    </source>
</evidence>
<keyword evidence="6 12" id="KW-0863">Zinc-finger</keyword>
<keyword evidence="5" id="KW-0677">Repeat</keyword>
<feature type="region of interest" description="Disordered" evidence="13">
    <location>
        <begin position="204"/>
        <end position="225"/>
    </location>
</feature>
<keyword evidence="9" id="KW-0238">DNA-binding</keyword>
<dbReference type="InterPro" id="IPR056436">
    <property type="entry name" value="Znf-C2H2_ZIC1-5/GLI1-3-like"/>
</dbReference>
<dbReference type="KEGG" id="dhe:111595888"/>
<dbReference type="PANTHER" id="PTHR45718:SF4">
    <property type="entry name" value="TRANSCRIPTIONAL ACTIVATOR CUBITUS INTERRUPTUS"/>
    <property type="match status" value="1"/>
</dbReference>
<dbReference type="PROSITE" id="PS50157">
    <property type="entry name" value="ZINC_FINGER_C2H2_2"/>
    <property type="match status" value="4"/>
</dbReference>
<dbReference type="GO" id="GO:0000978">
    <property type="term" value="F:RNA polymerase II cis-regulatory region sequence-specific DNA binding"/>
    <property type="evidence" value="ECO:0007669"/>
    <property type="project" value="TreeGrafter"/>
</dbReference>
<dbReference type="RefSeq" id="XP_023165585.2">
    <property type="nucleotide sequence ID" value="XM_023309817.2"/>
</dbReference>
<feature type="region of interest" description="Disordered" evidence="13">
    <location>
        <begin position="623"/>
        <end position="708"/>
    </location>
</feature>
<dbReference type="PROSITE" id="PS00028">
    <property type="entry name" value="ZINC_FINGER_C2H2_1"/>
    <property type="match status" value="4"/>
</dbReference>
<comment type="similarity">
    <text evidence="2">Belongs to the GLI C2H2-type zinc-finger protein family.</text>
</comment>
<feature type="compositionally biased region" description="Polar residues" evidence="13">
    <location>
        <begin position="683"/>
        <end position="696"/>
    </location>
</feature>
<keyword evidence="15" id="KW-1185">Reference proteome</keyword>
<dbReference type="Gene3D" id="3.30.160.60">
    <property type="entry name" value="Classic Zinc Finger"/>
    <property type="match status" value="5"/>
</dbReference>
<keyword evidence="3" id="KW-0709">Segmentation polarity protein</keyword>
<dbReference type="GO" id="GO:0007367">
    <property type="term" value="P:segment polarity determination"/>
    <property type="evidence" value="ECO:0007669"/>
    <property type="project" value="UniProtKB-KW"/>
</dbReference>
<proteinExistence type="inferred from homology"/>
<evidence type="ECO:0000256" key="12">
    <source>
        <dbReference type="PROSITE-ProRule" id="PRU00042"/>
    </source>
</evidence>
<feature type="compositionally biased region" description="Low complexity" evidence="13">
    <location>
        <begin position="341"/>
        <end position="355"/>
    </location>
</feature>
<dbReference type="OMA" id="DCSRGEK"/>
<protein>
    <submittedName>
        <fullName evidence="16">Transcriptional activator cubitus interruptus</fullName>
    </submittedName>
</protein>
<feature type="region of interest" description="Disordered" evidence="13">
    <location>
        <begin position="870"/>
        <end position="905"/>
    </location>
</feature>
<evidence type="ECO:0000256" key="1">
    <source>
        <dbReference type="ARBA" id="ARBA00004123"/>
    </source>
</evidence>
<feature type="compositionally biased region" description="Low complexity" evidence="13">
    <location>
        <begin position="48"/>
        <end position="60"/>
    </location>
</feature>
<evidence type="ECO:0000256" key="2">
    <source>
        <dbReference type="ARBA" id="ARBA00010831"/>
    </source>
</evidence>
<keyword evidence="8" id="KW-0805">Transcription regulation</keyword>
<feature type="region of interest" description="Disordered" evidence="13">
    <location>
        <begin position="339"/>
        <end position="358"/>
    </location>
</feature>
<evidence type="ECO:0000256" key="7">
    <source>
        <dbReference type="ARBA" id="ARBA00022833"/>
    </source>
</evidence>